<dbReference type="RefSeq" id="WP_146397711.1">
    <property type="nucleotide sequence ID" value="NZ_SJPJ01000001.1"/>
</dbReference>
<evidence type="ECO:0000313" key="1">
    <source>
        <dbReference type="EMBL" id="TWT81670.1"/>
    </source>
</evidence>
<dbReference type="EMBL" id="SJPJ01000001">
    <property type="protein sequence ID" value="TWT81670.1"/>
    <property type="molecule type" value="Genomic_DNA"/>
</dbReference>
<name>A0A5C5Z3B9_9BACT</name>
<dbReference type="OrthoDB" id="1821869at2"/>
<dbReference type="AlphaFoldDB" id="A0A5C5Z3B9"/>
<sequence>MQIHDLSGTFETDDAAEITDRLRTVRKGVHCAFFVAGDSAYPYIAVHFNSDIAYIHYFPSDGHPGYQPTGMTPHGVSDDLHFLNVDGSEAGAFDLPASALVDADTAISAVLEFAANCEMPQSINWFEL</sequence>
<evidence type="ECO:0000313" key="2">
    <source>
        <dbReference type="Proteomes" id="UP000315010"/>
    </source>
</evidence>
<dbReference type="Proteomes" id="UP000315010">
    <property type="component" value="Unassembled WGS sequence"/>
</dbReference>
<keyword evidence="2" id="KW-1185">Reference proteome</keyword>
<organism evidence="1 2">
    <name type="scientific">Novipirellula herctigrandis</name>
    <dbReference type="NCBI Taxonomy" id="2527986"/>
    <lineage>
        <taxon>Bacteria</taxon>
        <taxon>Pseudomonadati</taxon>
        <taxon>Planctomycetota</taxon>
        <taxon>Planctomycetia</taxon>
        <taxon>Pirellulales</taxon>
        <taxon>Pirellulaceae</taxon>
        <taxon>Novipirellula</taxon>
    </lineage>
</organism>
<proteinExistence type="predicted"/>
<evidence type="ECO:0008006" key="3">
    <source>
        <dbReference type="Google" id="ProtNLM"/>
    </source>
</evidence>
<dbReference type="InterPro" id="IPR025680">
    <property type="entry name" value="DddI"/>
</dbReference>
<gene>
    <name evidence="1" type="ORF">CA13_31230</name>
</gene>
<dbReference type="Pfam" id="PF14430">
    <property type="entry name" value="Imm1"/>
    <property type="match status" value="1"/>
</dbReference>
<reference evidence="1 2" key="1">
    <citation type="submission" date="2019-02" db="EMBL/GenBank/DDBJ databases">
        <title>Deep-cultivation of Planctomycetes and their phenomic and genomic characterization uncovers novel biology.</title>
        <authorList>
            <person name="Wiegand S."/>
            <person name="Jogler M."/>
            <person name="Boedeker C."/>
            <person name="Pinto D."/>
            <person name="Vollmers J."/>
            <person name="Rivas-Marin E."/>
            <person name="Kohn T."/>
            <person name="Peeters S.H."/>
            <person name="Heuer A."/>
            <person name="Rast P."/>
            <person name="Oberbeckmann S."/>
            <person name="Bunk B."/>
            <person name="Jeske O."/>
            <person name="Meyerdierks A."/>
            <person name="Storesund J.E."/>
            <person name="Kallscheuer N."/>
            <person name="Luecker S."/>
            <person name="Lage O.M."/>
            <person name="Pohl T."/>
            <person name="Merkel B.J."/>
            <person name="Hornburger P."/>
            <person name="Mueller R.-W."/>
            <person name="Bruemmer F."/>
            <person name="Labrenz M."/>
            <person name="Spormann A.M."/>
            <person name="Op Den Camp H."/>
            <person name="Overmann J."/>
            <person name="Amann R."/>
            <person name="Jetten M.S.M."/>
            <person name="Mascher T."/>
            <person name="Medema M.H."/>
            <person name="Devos D.P."/>
            <person name="Kaster A.-K."/>
            <person name="Ovreas L."/>
            <person name="Rohde M."/>
            <person name="Galperin M.Y."/>
            <person name="Jogler C."/>
        </authorList>
    </citation>
    <scope>NUCLEOTIDE SEQUENCE [LARGE SCALE GENOMIC DNA]</scope>
    <source>
        <strain evidence="1 2">CA13</strain>
    </source>
</reference>
<comment type="caution">
    <text evidence="1">The sequence shown here is derived from an EMBL/GenBank/DDBJ whole genome shotgun (WGS) entry which is preliminary data.</text>
</comment>
<accession>A0A5C5Z3B9</accession>
<protein>
    <recommendedName>
        <fullName evidence="3">Immunity protein Imm1</fullName>
    </recommendedName>
</protein>